<dbReference type="SUPFAM" id="SSF52540">
    <property type="entry name" value="P-loop containing nucleoside triphosphate hydrolases"/>
    <property type="match status" value="1"/>
</dbReference>
<evidence type="ECO:0000256" key="1">
    <source>
        <dbReference type="ARBA" id="ARBA00022605"/>
    </source>
</evidence>
<keyword evidence="1 7" id="KW-0028">Amino-acid biosynthesis</keyword>
<feature type="binding site" evidence="7">
    <location>
        <position position="142"/>
    </location>
    <ligand>
        <name>substrate</name>
    </ligand>
</feature>
<dbReference type="GO" id="GO:0000287">
    <property type="term" value="F:magnesium ion binding"/>
    <property type="evidence" value="ECO:0007669"/>
    <property type="project" value="UniProtKB-UniRule"/>
</dbReference>
<dbReference type="Pfam" id="PF01202">
    <property type="entry name" value="SKI"/>
    <property type="match status" value="1"/>
</dbReference>
<keyword evidence="7" id="KW-0460">Magnesium</keyword>
<comment type="similarity">
    <text evidence="7">Belongs to the shikimate kinase family.</text>
</comment>
<evidence type="ECO:0000256" key="2">
    <source>
        <dbReference type="ARBA" id="ARBA00022679"/>
    </source>
</evidence>
<organism evidence="8 9">
    <name type="scientific">Flavobacterium terrae</name>
    <dbReference type="NCBI Taxonomy" id="415425"/>
    <lineage>
        <taxon>Bacteria</taxon>
        <taxon>Pseudomonadati</taxon>
        <taxon>Bacteroidota</taxon>
        <taxon>Flavobacteriia</taxon>
        <taxon>Flavobacteriales</taxon>
        <taxon>Flavobacteriaceae</taxon>
        <taxon>Flavobacterium</taxon>
    </lineage>
</organism>
<dbReference type="RefSeq" id="WP_073311426.1">
    <property type="nucleotide sequence ID" value="NZ_FQZI01000004.1"/>
</dbReference>
<dbReference type="GO" id="GO:0009423">
    <property type="term" value="P:chorismate biosynthetic process"/>
    <property type="evidence" value="ECO:0007669"/>
    <property type="project" value="UniProtKB-UniRule"/>
</dbReference>
<evidence type="ECO:0000256" key="5">
    <source>
        <dbReference type="ARBA" id="ARBA00022840"/>
    </source>
</evidence>
<comment type="subunit">
    <text evidence="7">Monomer.</text>
</comment>
<dbReference type="HAMAP" id="MF_00109">
    <property type="entry name" value="Shikimate_kinase"/>
    <property type="match status" value="1"/>
</dbReference>
<dbReference type="OrthoDB" id="9800332at2"/>
<dbReference type="GO" id="GO:0005829">
    <property type="term" value="C:cytosol"/>
    <property type="evidence" value="ECO:0007669"/>
    <property type="project" value="TreeGrafter"/>
</dbReference>
<dbReference type="AlphaFoldDB" id="A0A1M6FLY0"/>
<comment type="caution">
    <text evidence="7">Lacks conserved residue(s) required for the propagation of feature annotation.</text>
</comment>
<evidence type="ECO:0000256" key="4">
    <source>
        <dbReference type="ARBA" id="ARBA00022777"/>
    </source>
</evidence>
<dbReference type="EMBL" id="FQZI01000004">
    <property type="protein sequence ID" value="SHI98662.1"/>
    <property type="molecule type" value="Genomic_DNA"/>
</dbReference>
<feature type="binding site" evidence="7">
    <location>
        <position position="15"/>
    </location>
    <ligand>
        <name>Mg(2+)</name>
        <dbReference type="ChEBI" id="CHEBI:18420"/>
    </ligand>
</feature>
<dbReference type="PANTHER" id="PTHR21087">
    <property type="entry name" value="SHIKIMATE KINASE"/>
    <property type="match status" value="1"/>
</dbReference>
<evidence type="ECO:0000313" key="9">
    <source>
        <dbReference type="Proteomes" id="UP000184488"/>
    </source>
</evidence>
<comment type="function">
    <text evidence="7">Catalyzes the specific phosphorylation of the 3-hydroxyl group of shikimic acid using ATP as a cosubstrate.</text>
</comment>
<proteinExistence type="inferred from homology"/>
<comment type="catalytic activity">
    <reaction evidence="7">
        <text>shikimate + ATP = 3-phosphoshikimate + ADP + H(+)</text>
        <dbReference type="Rhea" id="RHEA:13121"/>
        <dbReference type="ChEBI" id="CHEBI:15378"/>
        <dbReference type="ChEBI" id="CHEBI:30616"/>
        <dbReference type="ChEBI" id="CHEBI:36208"/>
        <dbReference type="ChEBI" id="CHEBI:145989"/>
        <dbReference type="ChEBI" id="CHEBI:456216"/>
        <dbReference type="EC" id="2.7.1.71"/>
    </reaction>
</comment>
<comment type="pathway">
    <text evidence="7">Metabolic intermediate biosynthesis; chorismate biosynthesis; chorismate from D-erythrose 4-phosphate and phosphoenolpyruvate: step 5/7.</text>
</comment>
<dbReference type="InterPro" id="IPR027417">
    <property type="entry name" value="P-loop_NTPase"/>
</dbReference>
<dbReference type="EC" id="2.7.1.71" evidence="7"/>
<reference evidence="9" key="1">
    <citation type="submission" date="2016-11" db="EMBL/GenBank/DDBJ databases">
        <authorList>
            <person name="Varghese N."/>
            <person name="Submissions S."/>
        </authorList>
    </citation>
    <scope>NUCLEOTIDE SEQUENCE [LARGE SCALE GENOMIC DNA]</scope>
    <source>
        <strain evidence="9">DSM 18829</strain>
    </source>
</reference>
<evidence type="ECO:0000256" key="3">
    <source>
        <dbReference type="ARBA" id="ARBA00022741"/>
    </source>
</evidence>
<dbReference type="STRING" id="415425.SAMN05444363_2235"/>
<keyword evidence="9" id="KW-1185">Reference proteome</keyword>
<evidence type="ECO:0000256" key="6">
    <source>
        <dbReference type="ARBA" id="ARBA00023141"/>
    </source>
</evidence>
<accession>A0A1M6FLY0</accession>
<evidence type="ECO:0000313" key="8">
    <source>
        <dbReference type="EMBL" id="SHI98662.1"/>
    </source>
</evidence>
<keyword evidence="7" id="KW-0963">Cytoplasm</keyword>
<feature type="binding site" evidence="7">
    <location>
        <begin position="11"/>
        <end position="16"/>
    </location>
    <ligand>
        <name>ATP</name>
        <dbReference type="ChEBI" id="CHEBI:30616"/>
    </ligand>
</feature>
<dbReference type="Proteomes" id="UP000184488">
    <property type="component" value="Unassembled WGS sequence"/>
</dbReference>
<dbReference type="GO" id="GO:0005524">
    <property type="term" value="F:ATP binding"/>
    <property type="evidence" value="ECO:0007669"/>
    <property type="project" value="UniProtKB-UniRule"/>
</dbReference>
<keyword evidence="3 7" id="KW-0547">Nucleotide-binding</keyword>
<dbReference type="CDD" id="cd00464">
    <property type="entry name" value="SK"/>
    <property type="match status" value="1"/>
</dbReference>
<dbReference type="GO" id="GO:0009073">
    <property type="term" value="P:aromatic amino acid family biosynthetic process"/>
    <property type="evidence" value="ECO:0007669"/>
    <property type="project" value="UniProtKB-KW"/>
</dbReference>
<dbReference type="UniPathway" id="UPA00053">
    <property type="reaction ID" value="UER00088"/>
</dbReference>
<keyword evidence="6 7" id="KW-0057">Aromatic amino acid biosynthesis</keyword>
<feature type="binding site" evidence="7">
    <location>
        <position position="33"/>
    </location>
    <ligand>
        <name>substrate</name>
    </ligand>
</feature>
<keyword evidence="4 7" id="KW-0418">Kinase</keyword>
<keyword evidence="7" id="KW-0479">Metal-binding</keyword>
<comment type="subcellular location">
    <subcellularLocation>
        <location evidence="7">Cytoplasm</location>
    </subcellularLocation>
</comment>
<feature type="binding site" evidence="7">
    <location>
        <position position="120"/>
    </location>
    <ligand>
        <name>ATP</name>
        <dbReference type="ChEBI" id="CHEBI:30616"/>
    </ligand>
</feature>
<gene>
    <name evidence="7" type="primary">aroK</name>
    <name evidence="8" type="ORF">SAMN05444363_2235</name>
</gene>
<feature type="binding site" evidence="7">
    <location>
        <position position="57"/>
    </location>
    <ligand>
        <name>substrate</name>
    </ligand>
</feature>
<keyword evidence="2 7" id="KW-0808">Transferase</keyword>
<dbReference type="PRINTS" id="PR01100">
    <property type="entry name" value="SHIKIMTKNASE"/>
</dbReference>
<sequence>MRKIVLIGYMGSGKSKIGQLLAEKLDFPFYDLDFLIENELEKSIGEIFSEEGEVFFRKKEHEVFKKVIESNESYVLSTGGGTPCYANNHLFLANEDVVSIYLKASIPVLVSRLKNEIDKRPLLQSLKDEETFEFIAKHLFDRSYFYNQCKYSVLTDDKSPEQIVAEINALL</sequence>
<dbReference type="InterPro" id="IPR031322">
    <property type="entry name" value="Shikimate/glucono_kinase"/>
</dbReference>
<name>A0A1M6FLY0_9FLAO</name>
<feature type="binding site" evidence="7">
    <location>
        <position position="80"/>
    </location>
    <ligand>
        <name>substrate</name>
    </ligand>
</feature>
<dbReference type="GO" id="GO:0008652">
    <property type="term" value="P:amino acid biosynthetic process"/>
    <property type="evidence" value="ECO:0007669"/>
    <property type="project" value="UniProtKB-KW"/>
</dbReference>
<evidence type="ECO:0000256" key="7">
    <source>
        <dbReference type="HAMAP-Rule" id="MF_00109"/>
    </source>
</evidence>
<dbReference type="InterPro" id="IPR000623">
    <property type="entry name" value="Shikimate_kinase/TSH1"/>
</dbReference>
<dbReference type="PANTHER" id="PTHR21087:SF16">
    <property type="entry name" value="SHIKIMATE KINASE 1, CHLOROPLASTIC"/>
    <property type="match status" value="1"/>
</dbReference>
<dbReference type="GO" id="GO:0004765">
    <property type="term" value="F:shikimate kinase activity"/>
    <property type="evidence" value="ECO:0007669"/>
    <property type="project" value="UniProtKB-UniRule"/>
</dbReference>
<keyword evidence="5 7" id="KW-0067">ATP-binding</keyword>
<dbReference type="Gene3D" id="3.40.50.300">
    <property type="entry name" value="P-loop containing nucleotide triphosphate hydrolases"/>
    <property type="match status" value="1"/>
</dbReference>
<protein>
    <recommendedName>
        <fullName evidence="7">Shikimate kinase</fullName>
        <shortName evidence="7">SK</shortName>
        <ecNumber evidence="7">2.7.1.71</ecNumber>
    </recommendedName>
</protein>
<comment type="cofactor">
    <cofactor evidence="7">
        <name>Mg(2+)</name>
        <dbReference type="ChEBI" id="CHEBI:18420"/>
    </cofactor>
    <text evidence="7">Binds 1 Mg(2+) ion per subunit.</text>
</comment>